<organism evidence="1 2">
    <name type="scientific">Melghirimyces algeriensis</name>
    <dbReference type="NCBI Taxonomy" id="910412"/>
    <lineage>
        <taxon>Bacteria</taxon>
        <taxon>Bacillati</taxon>
        <taxon>Bacillota</taxon>
        <taxon>Bacilli</taxon>
        <taxon>Bacillales</taxon>
        <taxon>Thermoactinomycetaceae</taxon>
        <taxon>Melghirimyces</taxon>
    </lineage>
</organism>
<dbReference type="Proteomes" id="UP000315636">
    <property type="component" value="Unassembled WGS sequence"/>
</dbReference>
<dbReference type="EMBL" id="FXTI01000019">
    <property type="protein sequence ID" value="SMO95180.1"/>
    <property type="molecule type" value="Genomic_DNA"/>
</dbReference>
<protein>
    <submittedName>
        <fullName evidence="1">Uncharacterized protein</fullName>
    </submittedName>
</protein>
<sequence length="32" mass="3597">MRQVKKLLYSKDGSSTIEYALMVLAGSLLAFY</sequence>
<gene>
    <name evidence="1" type="ORF">SAMN06264849_11925</name>
</gene>
<proteinExistence type="predicted"/>
<accession>A0A521FHX5</accession>
<evidence type="ECO:0000313" key="2">
    <source>
        <dbReference type="Proteomes" id="UP000315636"/>
    </source>
</evidence>
<dbReference type="AlphaFoldDB" id="A0A521FHX5"/>
<evidence type="ECO:0000313" key="1">
    <source>
        <dbReference type="EMBL" id="SMO95180.1"/>
    </source>
</evidence>
<keyword evidence="2" id="KW-1185">Reference proteome</keyword>
<reference evidence="1 2" key="1">
    <citation type="submission" date="2017-05" db="EMBL/GenBank/DDBJ databases">
        <authorList>
            <person name="Varghese N."/>
            <person name="Submissions S."/>
        </authorList>
    </citation>
    <scope>NUCLEOTIDE SEQUENCE [LARGE SCALE GENOMIC DNA]</scope>
    <source>
        <strain evidence="1 2">DSM 45474</strain>
    </source>
</reference>
<name>A0A521FHX5_9BACL</name>